<keyword evidence="1" id="KW-0812">Transmembrane</keyword>
<proteinExistence type="predicted"/>
<dbReference type="EMBL" id="CP037940">
    <property type="protein sequence ID" value="QBO34995.1"/>
    <property type="molecule type" value="Genomic_DNA"/>
</dbReference>
<feature type="transmembrane region" description="Helical" evidence="1">
    <location>
        <begin position="85"/>
        <end position="103"/>
    </location>
</feature>
<evidence type="ECO:0000313" key="2">
    <source>
        <dbReference type="EMBL" id="QBO34995.1"/>
    </source>
</evidence>
<dbReference type="AlphaFoldDB" id="A0A4V1AIC2"/>
<name>A0A4V1AIC2_9LACO</name>
<dbReference type="KEGG" id="wei:EQG49_00300"/>
<sequence length="148" mass="15940">MKKNTVLKNTLTVAAYMTQLATVMYLVPAFISVVMVYGAVGHVQEVTASVIRMTYLASIIVSASMLFAWLIMMQEVGRDRSVAKKLLLLTLDIVAVGFGASMITRTDGLITGLILKGSLLGVAYLVLKVVSRRVDAQAISGELSISQE</sequence>
<gene>
    <name evidence="2" type="ORF">EQG49_00300</name>
</gene>
<feature type="transmembrane region" description="Helical" evidence="1">
    <location>
        <begin position="52"/>
        <end position="73"/>
    </location>
</feature>
<keyword evidence="1" id="KW-0472">Membrane</keyword>
<feature type="transmembrane region" description="Helical" evidence="1">
    <location>
        <begin position="109"/>
        <end position="127"/>
    </location>
</feature>
<accession>A0A4V1AIC2</accession>
<reference evidence="3" key="1">
    <citation type="submission" date="2019-03" db="EMBL/GenBank/DDBJ databases">
        <title>Weissella sp. 26KH-42 Genome sequencing.</title>
        <authorList>
            <person name="Heo J."/>
            <person name="Kim S.-J."/>
            <person name="Kim J.-S."/>
            <person name="Hong S.-B."/>
            <person name="Kwon S.-W."/>
        </authorList>
    </citation>
    <scope>NUCLEOTIDE SEQUENCE [LARGE SCALE GENOMIC DNA]</scope>
    <source>
        <strain evidence="3">26KH-42</strain>
    </source>
</reference>
<dbReference type="Proteomes" id="UP000292886">
    <property type="component" value="Chromosome"/>
</dbReference>
<feature type="transmembrane region" description="Helical" evidence="1">
    <location>
        <begin position="20"/>
        <end position="40"/>
    </location>
</feature>
<keyword evidence="3" id="KW-1185">Reference proteome</keyword>
<evidence type="ECO:0000313" key="3">
    <source>
        <dbReference type="Proteomes" id="UP000292886"/>
    </source>
</evidence>
<organism evidence="2 3">
    <name type="scientific">Periweissella cryptocerci</name>
    <dbReference type="NCBI Taxonomy" id="2506420"/>
    <lineage>
        <taxon>Bacteria</taxon>
        <taxon>Bacillati</taxon>
        <taxon>Bacillota</taxon>
        <taxon>Bacilli</taxon>
        <taxon>Lactobacillales</taxon>
        <taxon>Lactobacillaceae</taxon>
        <taxon>Periweissella</taxon>
    </lineage>
</organism>
<evidence type="ECO:0000256" key="1">
    <source>
        <dbReference type="SAM" id="Phobius"/>
    </source>
</evidence>
<keyword evidence="1" id="KW-1133">Transmembrane helix</keyword>
<protein>
    <submittedName>
        <fullName evidence="2">Uncharacterized protein</fullName>
    </submittedName>
</protein>
<dbReference type="RefSeq" id="WP_133362075.1">
    <property type="nucleotide sequence ID" value="NZ_CP037940.1"/>
</dbReference>